<evidence type="ECO:0000256" key="3">
    <source>
        <dbReference type="ARBA" id="ARBA00022989"/>
    </source>
</evidence>
<feature type="transmembrane region" description="Helical" evidence="5">
    <location>
        <begin position="97"/>
        <end position="123"/>
    </location>
</feature>
<evidence type="ECO:0000256" key="4">
    <source>
        <dbReference type="ARBA" id="ARBA00023136"/>
    </source>
</evidence>
<feature type="transmembrane region" description="Helical" evidence="5">
    <location>
        <begin position="275"/>
        <end position="298"/>
    </location>
</feature>
<dbReference type="Gene3D" id="1.20.1250.20">
    <property type="entry name" value="MFS general substrate transporter like domains"/>
    <property type="match status" value="1"/>
</dbReference>
<dbReference type="EMBL" id="CAFBSG010000006">
    <property type="protein sequence ID" value="CAB5239929.1"/>
    <property type="molecule type" value="Genomic_DNA"/>
</dbReference>
<feature type="transmembrane region" description="Helical" evidence="5">
    <location>
        <begin position="304"/>
        <end position="328"/>
    </location>
</feature>
<dbReference type="AlphaFoldDB" id="A0A6J7XRH6"/>
<organism evidence="6">
    <name type="scientific">freshwater metagenome</name>
    <dbReference type="NCBI Taxonomy" id="449393"/>
    <lineage>
        <taxon>unclassified sequences</taxon>
        <taxon>metagenomes</taxon>
        <taxon>ecological metagenomes</taxon>
    </lineage>
</organism>
<evidence type="ECO:0000256" key="5">
    <source>
        <dbReference type="SAM" id="Phobius"/>
    </source>
</evidence>
<dbReference type="GO" id="GO:0022857">
    <property type="term" value="F:transmembrane transporter activity"/>
    <property type="evidence" value="ECO:0007669"/>
    <property type="project" value="InterPro"/>
</dbReference>
<proteinExistence type="predicted"/>
<keyword evidence="4 5" id="KW-0472">Membrane</keyword>
<feature type="transmembrane region" description="Helical" evidence="5">
    <location>
        <begin position="238"/>
        <end position="263"/>
    </location>
</feature>
<protein>
    <submittedName>
        <fullName evidence="6">Unannotated protein</fullName>
    </submittedName>
</protein>
<feature type="transmembrane region" description="Helical" evidence="5">
    <location>
        <begin position="135"/>
        <end position="154"/>
    </location>
</feature>
<keyword evidence="2 5" id="KW-0812">Transmembrane</keyword>
<feature type="transmembrane region" description="Helical" evidence="5">
    <location>
        <begin position="210"/>
        <end position="232"/>
    </location>
</feature>
<name>A0A6J7XRH6_9ZZZZ</name>
<feature type="transmembrane region" description="Helical" evidence="5">
    <location>
        <begin position="48"/>
        <end position="68"/>
    </location>
</feature>
<feature type="transmembrane region" description="Helical" evidence="5">
    <location>
        <begin position="160"/>
        <end position="180"/>
    </location>
</feature>
<dbReference type="PANTHER" id="PTHR23514:SF13">
    <property type="entry name" value="INNER MEMBRANE PROTEIN YBJJ"/>
    <property type="match status" value="1"/>
</dbReference>
<feature type="transmembrane region" description="Helical" evidence="5">
    <location>
        <begin position="12"/>
        <end position="28"/>
    </location>
</feature>
<gene>
    <name evidence="6" type="ORF">UFOPK3554_00555</name>
</gene>
<dbReference type="PANTHER" id="PTHR23514">
    <property type="entry name" value="BYPASS OF STOP CODON PROTEIN 6"/>
    <property type="match status" value="1"/>
</dbReference>
<sequence length="395" mass="42897">MRTITHATEKRYVASLFFLFGFGGMAWIPRFPEVKSNLGLSNGQFGTLISAGAIGTVIGMLTVGHIVHKYGSQKILILSAALLFSNLALIVRTHSSFIFLISNTLIGLGFAGFHISLHGQAFLSQEKFGRSTIPLFHGMWTTGSLVTAILSGILVDRVPLVVHIDSVAWVSFLAIVYIIWRINPVALEGKSQEDDGYSFKTIFTSIKVDWLVSTGLIFAIFLEFVVIDWAAIFTKEELHMSAGLSVLPYVLFSTGMISGRLNFDRIAALFPLQKLVVGFSLFGGFSFLLFVGIASYFTNNHRTAAFWVACLGFLLAGVGSSFLGPTFVNAGNRRSSAPSGVVVGQLGLISNLMAFILKTIFAWIAQIFGLTIALVIPAVMLICVFKFSKAVVLAK</sequence>
<dbReference type="InterPro" id="IPR051788">
    <property type="entry name" value="MFS_Transporter"/>
</dbReference>
<reference evidence="6" key="1">
    <citation type="submission" date="2020-05" db="EMBL/GenBank/DDBJ databases">
        <authorList>
            <person name="Chiriac C."/>
            <person name="Salcher M."/>
            <person name="Ghai R."/>
            <person name="Kavagutti S V."/>
        </authorList>
    </citation>
    <scope>NUCLEOTIDE SEQUENCE</scope>
</reference>
<keyword evidence="3 5" id="KW-1133">Transmembrane helix</keyword>
<dbReference type="Pfam" id="PF07690">
    <property type="entry name" value="MFS_1"/>
    <property type="match status" value="1"/>
</dbReference>
<dbReference type="SUPFAM" id="SSF103473">
    <property type="entry name" value="MFS general substrate transporter"/>
    <property type="match status" value="1"/>
</dbReference>
<evidence type="ECO:0000256" key="2">
    <source>
        <dbReference type="ARBA" id="ARBA00022692"/>
    </source>
</evidence>
<comment type="subcellular location">
    <subcellularLocation>
        <location evidence="1">Membrane</location>
        <topology evidence="1">Multi-pass membrane protein</topology>
    </subcellularLocation>
</comment>
<dbReference type="InterPro" id="IPR011701">
    <property type="entry name" value="MFS"/>
</dbReference>
<feature type="transmembrane region" description="Helical" evidence="5">
    <location>
        <begin position="363"/>
        <end position="385"/>
    </location>
</feature>
<dbReference type="GO" id="GO:0016020">
    <property type="term" value="C:membrane"/>
    <property type="evidence" value="ECO:0007669"/>
    <property type="project" value="UniProtKB-SubCell"/>
</dbReference>
<evidence type="ECO:0000313" key="6">
    <source>
        <dbReference type="EMBL" id="CAB5239929.1"/>
    </source>
</evidence>
<evidence type="ECO:0000256" key="1">
    <source>
        <dbReference type="ARBA" id="ARBA00004141"/>
    </source>
</evidence>
<dbReference type="InterPro" id="IPR036259">
    <property type="entry name" value="MFS_trans_sf"/>
</dbReference>
<accession>A0A6J7XRH6</accession>